<keyword evidence="10 11" id="KW-0413">Isomerase</keyword>
<dbReference type="GO" id="GO:0017116">
    <property type="term" value="F:single-stranded DNA helicase activity"/>
    <property type="evidence" value="ECO:0007669"/>
    <property type="project" value="TreeGrafter"/>
</dbReference>
<dbReference type="InterPro" id="IPR027785">
    <property type="entry name" value="UvrD-like_helicase_C"/>
</dbReference>
<evidence type="ECO:0000256" key="2">
    <source>
        <dbReference type="ARBA" id="ARBA00022741"/>
    </source>
</evidence>
<evidence type="ECO:0000256" key="11">
    <source>
        <dbReference type="HAMAP-Rule" id="MF_01487"/>
    </source>
</evidence>
<comment type="function">
    <text evidence="11">A helicase/nuclease that prepares dsDNA breaks (DSB) for recombinational DNA repair. Binds to DSBs and unwinds DNA via a highly rapid and processive ATP-dependent bidirectional helicase activity. Unwinds dsDNA until it encounters a Chi (crossover hotspot instigator) sequence from the 3' direction. Cuts ssDNA a few nucleotides 3' to the Chi site. The properties and activities of the enzyme are changed at Chi. The Chi-altered holoenzyme produces a long 3'-ssDNA overhang and facilitates RecA-binding to the ssDNA for homologous DNA recombination and repair. Holoenzyme degrades any linearized DNA that is unable to undergo homologous recombination. In the holoenzyme this subunit has ssDNA-dependent ATPase and 5'-3' helicase activity. When added to pre-assembled RecBC greatly stimulates nuclease activity and augments holoenzyme processivity. Negatively regulates the RecA-loading ability of RecBCD.</text>
</comment>
<accession>A0AAU8DT40</accession>
<evidence type="ECO:0000256" key="8">
    <source>
        <dbReference type="ARBA" id="ARBA00023125"/>
    </source>
</evidence>
<dbReference type="GO" id="GO:0009338">
    <property type="term" value="C:exodeoxyribonuclease V complex"/>
    <property type="evidence" value="ECO:0007669"/>
    <property type="project" value="InterPro"/>
</dbReference>
<dbReference type="Pfam" id="PF13245">
    <property type="entry name" value="AAA_19"/>
    <property type="match status" value="1"/>
</dbReference>
<dbReference type="Pfam" id="PF21185">
    <property type="entry name" value="RecD_N"/>
    <property type="match status" value="1"/>
</dbReference>
<dbReference type="Gene3D" id="1.10.10.1020">
    <property type="entry name" value="RecBCD complex, subunit RecD, N-terminal domain"/>
    <property type="match status" value="1"/>
</dbReference>
<keyword evidence="5 11" id="KW-0347">Helicase</keyword>
<keyword evidence="8 11" id="KW-0238">DNA-binding</keyword>
<feature type="binding site" evidence="11">
    <location>
        <begin position="232"/>
        <end position="239"/>
    </location>
    <ligand>
        <name>ATP</name>
        <dbReference type="ChEBI" id="CHEBI:30616"/>
    </ligand>
</feature>
<dbReference type="GO" id="GO:0005524">
    <property type="term" value="F:ATP binding"/>
    <property type="evidence" value="ECO:0007669"/>
    <property type="project" value="UniProtKB-UniRule"/>
</dbReference>
<dbReference type="GO" id="GO:0003677">
    <property type="term" value="F:DNA binding"/>
    <property type="evidence" value="ECO:0007669"/>
    <property type="project" value="UniProtKB-UniRule"/>
</dbReference>
<evidence type="ECO:0000256" key="5">
    <source>
        <dbReference type="ARBA" id="ARBA00022806"/>
    </source>
</evidence>
<evidence type="ECO:0000259" key="13">
    <source>
        <dbReference type="Pfam" id="PF21185"/>
    </source>
</evidence>
<keyword evidence="2 11" id="KW-0547">Nucleotide-binding</keyword>
<dbReference type="Gene3D" id="3.40.50.300">
    <property type="entry name" value="P-loop containing nucleotide triphosphate hydrolases"/>
    <property type="match status" value="3"/>
</dbReference>
<dbReference type="InterPro" id="IPR049550">
    <property type="entry name" value="RecD_N"/>
</dbReference>
<evidence type="ECO:0000259" key="12">
    <source>
        <dbReference type="Pfam" id="PF13538"/>
    </source>
</evidence>
<protein>
    <recommendedName>
        <fullName evidence="11">RecBCD enzyme subunit RecD</fullName>
        <ecNumber evidence="11">5.6.2.3</ecNumber>
    </recommendedName>
    <alternativeName>
        <fullName evidence="11">DNA 5'-3' helicase subunit RecD</fullName>
    </alternativeName>
    <alternativeName>
        <fullName evidence="11">Exonuclease V subunit RecD</fullName>
        <shortName evidence="11">ExoV subunit RecD</shortName>
    </alternativeName>
    <alternativeName>
        <fullName evidence="11">Helicase/nuclease RecBCD subunit RecD</fullName>
    </alternativeName>
</protein>
<dbReference type="EC" id="5.6.2.3" evidence="11"/>
<keyword evidence="1 11" id="KW-0540">Nuclease</keyword>
<reference evidence="14" key="1">
    <citation type="submission" date="2024-05" db="EMBL/GenBank/DDBJ databases">
        <authorList>
            <person name="Cai S.Y."/>
            <person name="Jin L.M."/>
            <person name="Li H.R."/>
        </authorList>
    </citation>
    <scope>NUCLEOTIDE SEQUENCE</scope>
    <source>
        <strain evidence="14">A5-74</strain>
    </source>
</reference>
<gene>
    <name evidence="11 14" type="primary">recD</name>
    <name evidence="14" type="ORF">ABLG96_05715</name>
</gene>
<dbReference type="InterPro" id="IPR050534">
    <property type="entry name" value="Coronavir_polyprotein_1ab"/>
</dbReference>
<dbReference type="CDD" id="cd18809">
    <property type="entry name" value="SF1_C_RecD"/>
    <property type="match status" value="1"/>
</dbReference>
<dbReference type="GO" id="GO:0000724">
    <property type="term" value="P:double-strand break repair via homologous recombination"/>
    <property type="evidence" value="ECO:0007669"/>
    <property type="project" value="UniProtKB-UniRule"/>
</dbReference>
<feature type="domain" description="RecBCD enzyme subunit RecD N-terminal" evidence="13">
    <location>
        <begin position="32"/>
        <end position="164"/>
    </location>
</feature>
<dbReference type="InterPro" id="IPR006344">
    <property type="entry name" value="RecD"/>
</dbReference>
<comment type="miscellaneous">
    <text evidence="11">In the RecBCD complex, RecB has a slow 3'-5' helicase, an exonuclease activity and loads RecA onto ssDNA, RecD has a fast 5'-3' helicase activity, while RecC stimulates the ATPase and processivity of the RecB helicase and contributes to recognition of the Chi site.</text>
</comment>
<proteinExistence type="inferred from homology"/>
<dbReference type="EMBL" id="CP159218">
    <property type="protein sequence ID" value="XCG64813.1"/>
    <property type="molecule type" value="Genomic_DNA"/>
</dbReference>
<keyword evidence="9 11" id="KW-0234">DNA repair</keyword>
<dbReference type="GO" id="GO:0008854">
    <property type="term" value="F:exodeoxyribonuclease V activity"/>
    <property type="evidence" value="ECO:0007669"/>
    <property type="project" value="InterPro"/>
</dbReference>
<comment type="subunit">
    <text evidence="11">Heterotrimer of RecB, RecC and RecD. All subunits contribute to DNA-binding.</text>
</comment>
<evidence type="ECO:0000313" key="14">
    <source>
        <dbReference type="EMBL" id="XCG64813.1"/>
    </source>
</evidence>
<evidence type="ECO:0000256" key="4">
    <source>
        <dbReference type="ARBA" id="ARBA00022801"/>
    </source>
</evidence>
<dbReference type="NCBIfam" id="TIGR01447">
    <property type="entry name" value="recD"/>
    <property type="match status" value="1"/>
</dbReference>
<feature type="domain" description="UvrD-like helicase C-terminal" evidence="12">
    <location>
        <begin position="614"/>
        <end position="661"/>
    </location>
</feature>
<evidence type="ECO:0000256" key="1">
    <source>
        <dbReference type="ARBA" id="ARBA00022722"/>
    </source>
</evidence>
<dbReference type="AlphaFoldDB" id="A0AAU8DT40"/>
<evidence type="ECO:0000256" key="9">
    <source>
        <dbReference type="ARBA" id="ARBA00023204"/>
    </source>
</evidence>
<dbReference type="Pfam" id="PF13538">
    <property type="entry name" value="UvrD_C_2"/>
    <property type="match status" value="1"/>
</dbReference>
<dbReference type="GO" id="GO:0043139">
    <property type="term" value="F:5'-3' DNA helicase activity"/>
    <property type="evidence" value="ECO:0007669"/>
    <property type="project" value="UniProtKB-UniRule"/>
</dbReference>
<evidence type="ECO:0000256" key="7">
    <source>
        <dbReference type="ARBA" id="ARBA00022840"/>
    </source>
</evidence>
<dbReference type="PANTHER" id="PTHR43788:SF6">
    <property type="entry name" value="DNA HELICASE B"/>
    <property type="match status" value="1"/>
</dbReference>
<dbReference type="HAMAP" id="MF_01487">
    <property type="entry name" value="RecD"/>
    <property type="match status" value="1"/>
</dbReference>
<keyword evidence="3 11" id="KW-0227">DNA damage</keyword>
<evidence type="ECO:0000256" key="10">
    <source>
        <dbReference type="ARBA" id="ARBA00023235"/>
    </source>
</evidence>
<dbReference type="PANTHER" id="PTHR43788">
    <property type="entry name" value="DNA2/NAM7 HELICASE FAMILY MEMBER"/>
    <property type="match status" value="1"/>
</dbReference>
<dbReference type="InterPro" id="IPR027417">
    <property type="entry name" value="P-loop_NTPase"/>
</dbReference>
<evidence type="ECO:0000256" key="6">
    <source>
        <dbReference type="ARBA" id="ARBA00022839"/>
    </source>
</evidence>
<dbReference type="RefSeq" id="WP_353650425.1">
    <property type="nucleotide sequence ID" value="NZ_CP159218.1"/>
</dbReference>
<comment type="similarity">
    <text evidence="11">Belongs to the RecD family.</text>
</comment>
<keyword evidence="6 11" id="KW-0269">Exonuclease</keyword>
<organism evidence="14">
    <name type="scientific">Nakamurella sp. A5-74</name>
    <dbReference type="NCBI Taxonomy" id="3158264"/>
    <lineage>
        <taxon>Bacteria</taxon>
        <taxon>Bacillati</taxon>
        <taxon>Actinomycetota</taxon>
        <taxon>Actinomycetes</taxon>
        <taxon>Nakamurellales</taxon>
        <taxon>Nakamurellaceae</taxon>
        <taxon>Nakamurella</taxon>
    </lineage>
</organism>
<comment type="catalytic activity">
    <reaction evidence="11">
        <text>ATP + H2O = ADP + phosphate + H(+)</text>
        <dbReference type="Rhea" id="RHEA:13065"/>
        <dbReference type="ChEBI" id="CHEBI:15377"/>
        <dbReference type="ChEBI" id="CHEBI:15378"/>
        <dbReference type="ChEBI" id="CHEBI:30616"/>
        <dbReference type="ChEBI" id="CHEBI:43474"/>
        <dbReference type="ChEBI" id="CHEBI:456216"/>
        <dbReference type="EC" id="5.6.2.3"/>
    </reaction>
</comment>
<dbReference type="SUPFAM" id="SSF52540">
    <property type="entry name" value="P-loop containing nucleoside triphosphate hydrolases"/>
    <property type="match status" value="1"/>
</dbReference>
<keyword evidence="7 11" id="KW-0067">ATP-binding</keyword>
<evidence type="ECO:0000256" key="3">
    <source>
        <dbReference type="ARBA" id="ARBA00022763"/>
    </source>
</evidence>
<dbReference type="CDD" id="cd17933">
    <property type="entry name" value="DEXSc_RecD-like"/>
    <property type="match status" value="1"/>
</dbReference>
<name>A0AAU8DT40_9ACTN</name>
<sequence length="683" mass="73267">MTRPTAARIRDEFAVDRVRAPMADTLAAFNDAEVLIAADVHVARQLGLLAGETDDDVLLAVALAVRAVRQGSVCVDLFTVRDAVLGESADVADLPVAGADDHEVGDPELARQLARQYALDWPDAERWRALVTASALVEVCPDDAVPPADGGPGRPLRWFGGRLYLDRYWRQERAVAAELVTRMSVPDDALDEQTIIRRTAAIQRLFPEPENESRQRIGAAVSASRRLAVLAGGPGTGKTTAVARMIAVLADREGPAPRIALAAPTGKAAARLGQAVRDEIATFSVGDRARIGDVQASTLHRLLGWRPGSRSRFKHDARQHLPHDVVVVDESSMVPLTMMARLLEALRPEARLLLVGDPDQLASVEAGAVLGDIVARAEALDRAGDSGGGRAGVPGADDLLGRLCPVDEPTLDDVDRRAAAAGVTRLTHRFRFGEEIGRLADAIRRGDADQAIAVLGAGGSRIDWVDREADERDPAMAELRDDVVRAARTLTAAALDGDVVQALRAMDEHRLLCAHRSGPFGAAWWARVIQRWIAADRAVRGEPLTATDRRTGADSWWEPGRPLLITDNDYELGLFNGDTGVVIKDGQQGLVAAFGDARDPVTVRPGRLSGVQSVYAMTIHKSQGSQFKAVTVILPPAQSPLLTRELLYTAATRASERVRIIGSAHAVRTAIARPVSRASGLRG</sequence>
<dbReference type="InterPro" id="IPR041851">
    <property type="entry name" value="RecD_N_sf"/>
</dbReference>
<keyword evidence="4 11" id="KW-0378">Hydrolase</keyword>